<dbReference type="GO" id="GO:0003700">
    <property type="term" value="F:DNA-binding transcription factor activity"/>
    <property type="evidence" value="ECO:0007669"/>
    <property type="project" value="TreeGrafter"/>
</dbReference>
<evidence type="ECO:0000259" key="5">
    <source>
        <dbReference type="PROSITE" id="PS50932"/>
    </source>
</evidence>
<accession>A0A2N5XWF5</accession>
<dbReference type="InterPro" id="IPR010982">
    <property type="entry name" value="Lambda_DNA-bd_dom_sf"/>
</dbReference>
<dbReference type="Gene3D" id="1.10.260.40">
    <property type="entry name" value="lambda repressor-like DNA-binding domains"/>
    <property type="match status" value="1"/>
</dbReference>
<comment type="caution">
    <text evidence="6">The sequence shown here is derived from an EMBL/GenBank/DDBJ whole genome shotgun (WGS) entry which is preliminary data.</text>
</comment>
<feature type="domain" description="HTH lacI-type" evidence="5">
    <location>
        <begin position="11"/>
        <end position="65"/>
    </location>
</feature>
<gene>
    <name evidence="6" type="ORF">C0081_00465</name>
</gene>
<keyword evidence="7" id="KW-1185">Reference proteome</keyword>
<dbReference type="Pfam" id="PF13377">
    <property type="entry name" value="Peripla_BP_3"/>
    <property type="match status" value="1"/>
</dbReference>
<dbReference type="Proteomes" id="UP000234881">
    <property type="component" value="Unassembled WGS sequence"/>
</dbReference>
<dbReference type="PANTHER" id="PTHR30146">
    <property type="entry name" value="LACI-RELATED TRANSCRIPTIONAL REPRESSOR"/>
    <property type="match status" value="1"/>
</dbReference>
<name>A0A2N5XWF5_9HYPH</name>
<evidence type="ECO:0000256" key="3">
    <source>
        <dbReference type="ARBA" id="ARBA00023125"/>
    </source>
</evidence>
<dbReference type="InterPro" id="IPR046335">
    <property type="entry name" value="LacI/GalR-like_sensor"/>
</dbReference>
<dbReference type="PROSITE" id="PS50932">
    <property type="entry name" value="HTH_LACI_2"/>
    <property type="match status" value="1"/>
</dbReference>
<reference evidence="6 7" key="1">
    <citation type="submission" date="2018-01" db="EMBL/GenBank/DDBJ databases">
        <title>The draft genome sequence of Cohaesibacter sp. H1304.</title>
        <authorList>
            <person name="Wang N.-N."/>
            <person name="Du Z.-J."/>
        </authorList>
    </citation>
    <scope>NUCLEOTIDE SEQUENCE [LARGE SCALE GENOMIC DNA]</scope>
    <source>
        <strain evidence="6 7">H1304</strain>
    </source>
</reference>
<dbReference type="SUPFAM" id="SSF47413">
    <property type="entry name" value="lambda repressor-like DNA-binding domains"/>
    <property type="match status" value="1"/>
</dbReference>
<evidence type="ECO:0000256" key="2">
    <source>
        <dbReference type="ARBA" id="ARBA00023015"/>
    </source>
</evidence>
<dbReference type="Gene3D" id="3.40.50.2300">
    <property type="match status" value="2"/>
</dbReference>
<keyword evidence="1" id="KW-0678">Repressor</keyword>
<dbReference type="OrthoDB" id="9772505at2"/>
<dbReference type="InterPro" id="IPR000843">
    <property type="entry name" value="HTH_LacI"/>
</dbReference>
<evidence type="ECO:0000256" key="4">
    <source>
        <dbReference type="ARBA" id="ARBA00023163"/>
    </source>
</evidence>
<sequence>MNAQDDTSKQITSVDVAKLAGVSRSAVSRTFTPGASVAQETREKVLKAADALGYRVNQLARSLTNKRSDLVGIVAANMDNPFRTEQIEQISRKLMEQNFRPILMPAESADDPSRIIGMLLEYSVSGVIVTSDTPPEAICQECVSLGVPVVLVNKRKIGATVDRVLMDNLKCGQLAAQALYEKGCRNVAIISANVPSYSLQVRGDAFKRSCLEMGLQPVTGFAADFQDYNGGAHAAAQLLASGRPFDGLFCVTDFMALGALDHLRLSGAPPVPERMQVIGCDDIRQAAWQGYNLTTIRQDTAHLAEAVIEALLNRFSKPNAPATTKTLDVSLIERGTTR</sequence>
<dbReference type="SUPFAM" id="SSF53822">
    <property type="entry name" value="Periplasmic binding protein-like I"/>
    <property type="match status" value="1"/>
</dbReference>
<keyword evidence="3" id="KW-0238">DNA-binding</keyword>
<dbReference type="CDD" id="cd01392">
    <property type="entry name" value="HTH_LacI"/>
    <property type="match status" value="1"/>
</dbReference>
<dbReference type="CDD" id="cd06278">
    <property type="entry name" value="PBP1_LacI-like"/>
    <property type="match status" value="1"/>
</dbReference>
<keyword evidence="4" id="KW-0804">Transcription</keyword>
<dbReference type="EMBL" id="PKUQ01000001">
    <property type="protein sequence ID" value="PLW78755.1"/>
    <property type="molecule type" value="Genomic_DNA"/>
</dbReference>
<dbReference type="PANTHER" id="PTHR30146:SF95">
    <property type="entry name" value="RIBOSE OPERON REPRESSOR"/>
    <property type="match status" value="1"/>
</dbReference>
<organism evidence="6 7">
    <name type="scientific">Cohaesibacter celericrescens</name>
    <dbReference type="NCBI Taxonomy" id="2067669"/>
    <lineage>
        <taxon>Bacteria</taxon>
        <taxon>Pseudomonadati</taxon>
        <taxon>Pseudomonadota</taxon>
        <taxon>Alphaproteobacteria</taxon>
        <taxon>Hyphomicrobiales</taxon>
        <taxon>Cohaesibacteraceae</taxon>
    </lineage>
</organism>
<evidence type="ECO:0000256" key="1">
    <source>
        <dbReference type="ARBA" id="ARBA00022491"/>
    </source>
</evidence>
<dbReference type="AlphaFoldDB" id="A0A2N5XWF5"/>
<dbReference type="InterPro" id="IPR028082">
    <property type="entry name" value="Peripla_BP_I"/>
</dbReference>
<evidence type="ECO:0000313" key="7">
    <source>
        <dbReference type="Proteomes" id="UP000234881"/>
    </source>
</evidence>
<protein>
    <submittedName>
        <fullName evidence="6">LacI family transcriptional regulator</fullName>
    </submittedName>
</protein>
<dbReference type="GO" id="GO:0000976">
    <property type="term" value="F:transcription cis-regulatory region binding"/>
    <property type="evidence" value="ECO:0007669"/>
    <property type="project" value="TreeGrafter"/>
</dbReference>
<dbReference type="SMART" id="SM00354">
    <property type="entry name" value="HTH_LACI"/>
    <property type="match status" value="1"/>
</dbReference>
<keyword evidence="2" id="KW-0805">Transcription regulation</keyword>
<evidence type="ECO:0000313" key="6">
    <source>
        <dbReference type="EMBL" id="PLW78755.1"/>
    </source>
</evidence>
<dbReference type="RefSeq" id="WP_101531840.1">
    <property type="nucleotide sequence ID" value="NZ_PKUQ01000001.1"/>
</dbReference>
<dbReference type="Pfam" id="PF00356">
    <property type="entry name" value="LacI"/>
    <property type="match status" value="1"/>
</dbReference>
<proteinExistence type="predicted"/>